<dbReference type="SUPFAM" id="SSF51735">
    <property type="entry name" value="NAD(P)-binding Rossmann-fold domains"/>
    <property type="match status" value="1"/>
</dbReference>
<dbReference type="HOGENOM" id="CLU_010194_1_3_11"/>
<dbReference type="InterPro" id="IPR002347">
    <property type="entry name" value="SDR_fam"/>
</dbReference>
<dbReference type="eggNOG" id="COG1028">
    <property type="taxonomic scope" value="Bacteria"/>
</dbReference>
<dbReference type="AlphaFoldDB" id="Q2JBR9"/>
<gene>
    <name evidence="4" type="ordered locus">Francci3_1897</name>
</gene>
<dbReference type="PANTHER" id="PTHR42760:SF96">
    <property type="entry name" value="3-OXOACYL-[ACYL-CARRIER-PROTEIN] REDUCTASE FABG"/>
    <property type="match status" value="1"/>
</dbReference>
<dbReference type="Pfam" id="PF13561">
    <property type="entry name" value="adh_short_C2"/>
    <property type="match status" value="1"/>
</dbReference>
<dbReference type="PRINTS" id="PR00080">
    <property type="entry name" value="SDRFAMILY"/>
</dbReference>
<dbReference type="PRINTS" id="PR00081">
    <property type="entry name" value="GDHRDH"/>
</dbReference>
<dbReference type="GO" id="GO:0004316">
    <property type="term" value="F:3-oxoacyl-[acyl-carrier-protein] reductase (NADPH) activity"/>
    <property type="evidence" value="ECO:0007669"/>
    <property type="project" value="UniProtKB-EC"/>
</dbReference>
<evidence type="ECO:0000259" key="3">
    <source>
        <dbReference type="SMART" id="SM00822"/>
    </source>
</evidence>
<keyword evidence="2 4" id="KW-0560">Oxidoreductase</keyword>
<dbReference type="InterPro" id="IPR020904">
    <property type="entry name" value="Sc_DH/Rdtase_CS"/>
</dbReference>
<organism evidence="4 5">
    <name type="scientific">Frankia casuarinae (strain DSM 45818 / CECT 9043 / HFP020203 / CcI3)</name>
    <dbReference type="NCBI Taxonomy" id="106370"/>
    <lineage>
        <taxon>Bacteria</taxon>
        <taxon>Bacillati</taxon>
        <taxon>Actinomycetota</taxon>
        <taxon>Actinomycetes</taxon>
        <taxon>Frankiales</taxon>
        <taxon>Frankiaceae</taxon>
        <taxon>Frankia</taxon>
    </lineage>
</organism>
<dbReference type="KEGG" id="fra:Francci3_1897"/>
<dbReference type="PhylomeDB" id="Q2JBR9"/>
<accession>Q2JBR9</accession>
<feature type="domain" description="Ketoreductase" evidence="3">
    <location>
        <begin position="14"/>
        <end position="187"/>
    </location>
</feature>
<dbReference type="EMBL" id="CP000249">
    <property type="protein sequence ID" value="ABD11273.1"/>
    <property type="molecule type" value="Genomic_DNA"/>
</dbReference>
<dbReference type="InterPro" id="IPR057326">
    <property type="entry name" value="KR_dom"/>
</dbReference>
<protein>
    <submittedName>
        <fullName evidence="4">3-oxoacyl-[acyl-carrier-protein] reductase</fullName>
        <ecNumber evidence="4">1.1.1.100</ecNumber>
    </submittedName>
</protein>
<dbReference type="GO" id="GO:0030497">
    <property type="term" value="P:fatty acid elongation"/>
    <property type="evidence" value="ECO:0007669"/>
    <property type="project" value="TreeGrafter"/>
</dbReference>
<comment type="similarity">
    <text evidence="1">Belongs to the short-chain dehydrogenases/reductases (SDR) family.</text>
</comment>
<sequence>MAATIRPMGANEGRVALVTGGNRGIGAACAAALTAAGERVAVASRGGTAPAGMLGVRLDVANSESVDKAFTEIEAELGPVEIVVSNAGIVRDTLLATMSEDAFQEVVDTNLLGAYRVAKRASRPMMRLRRGRLIFISSVVASVGGPGQSNYAASKAGLIGFARSLARELAPRNITSNVVAPGPIRTDMTDALTEAQREQLTAGVPGGRMGEAEDVAALVAFLASPQAGYINGALIPVDGGLSMGH</sequence>
<evidence type="ECO:0000256" key="1">
    <source>
        <dbReference type="ARBA" id="ARBA00006484"/>
    </source>
</evidence>
<keyword evidence="5" id="KW-1185">Reference proteome</keyword>
<dbReference type="Proteomes" id="UP000001937">
    <property type="component" value="Chromosome"/>
</dbReference>
<dbReference type="NCBIfam" id="NF009466">
    <property type="entry name" value="PRK12826.1-2"/>
    <property type="match status" value="1"/>
</dbReference>
<evidence type="ECO:0000313" key="4">
    <source>
        <dbReference type="EMBL" id="ABD11273.1"/>
    </source>
</evidence>
<proteinExistence type="inferred from homology"/>
<dbReference type="FunFam" id="3.40.50.720:FF:000173">
    <property type="entry name" value="3-oxoacyl-[acyl-carrier protein] reductase"/>
    <property type="match status" value="1"/>
</dbReference>
<evidence type="ECO:0000256" key="2">
    <source>
        <dbReference type="ARBA" id="ARBA00023002"/>
    </source>
</evidence>
<evidence type="ECO:0000313" key="5">
    <source>
        <dbReference type="Proteomes" id="UP000001937"/>
    </source>
</evidence>
<reference evidence="4 5" key="1">
    <citation type="journal article" date="2007" name="Genome Res.">
        <title>Genome characteristics of facultatively symbiotic Frankia sp. strains reflect host range and host plant biogeography.</title>
        <authorList>
            <person name="Normand P."/>
            <person name="Lapierre P."/>
            <person name="Tisa L.S."/>
            <person name="Gogarten J.P."/>
            <person name="Alloisio N."/>
            <person name="Bagnarol E."/>
            <person name="Bassi C.A."/>
            <person name="Berry A.M."/>
            <person name="Bickhart D.M."/>
            <person name="Choisne N."/>
            <person name="Couloux A."/>
            <person name="Cournoyer B."/>
            <person name="Cruveiller S."/>
            <person name="Daubin V."/>
            <person name="Demange N."/>
            <person name="Francino M.P."/>
            <person name="Goltsman E."/>
            <person name="Huang Y."/>
            <person name="Kopp O.R."/>
            <person name="Labarre L."/>
            <person name="Lapidus A."/>
            <person name="Lavire C."/>
            <person name="Marechal J."/>
            <person name="Martinez M."/>
            <person name="Mastronunzio J.E."/>
            <person name="Mullin B.C."/>
            <person name="Niemann J."/>
            <person name="Pujic P."/>
            <person name="Rawnsley T."/>
            <person name="Rouy Z."/>
            <person name="Schenowitz C."/>
            <person name="Sellstedt A."/>
            <person name="Tavares F."/>
            <person name="Tomkins J.P."/>
            <person name="Vallenet D."/>
            <person name="Valverde C."/>
            <person name="Wall L.G."/>
            <person name="Wang Y."/>
            <person name="Medigue C."/>
            <person name="Benson D.R."/>
        </authorList>
    </citation>
    <scope>NUCLEOTIDE SEQUENCE [LARGE SCALE GENOMIC DNA]</scope>
    <source>
        <strain evidence="5">DSM 45818 / CECT 9043 / CcI3</strain>
    </source>
</reference>
<dbReference type="PANTHER" id="PTHR42760">
    <property type="entry name" value="SHORT-CHAIN DEHYDROGENASES/REDUCTASES FAMILY MEMBER"/>
    <property type="match status" value="1"/>
</dbReference>
<dbReference type="STRING" id="106370.Francci3_1897"/>
<dbReference type="SMART" id="SM00822">
    <property type="entry name" value="PKS_KR"/>
    <property type="match status" value="1"/>
</dbReference>
<dbReference type="EC" id="1.1.1.100" evidence="4"/>
<dbReference type="InterPro" id="IPR036291">
    <property type="entry name" value="NAD(P)-bd_dom_sf"/>
</dbReference>
<name>Q2JBR9_FRACC</name>
<dbReference type="Gene3D" id="3.40.50.720">
    <property type="entry name" value="NAD(P)-binding Rossmann-like Domain"/>
    <property type="match status" value="1"/>
</dbReference>
<dbReference type="PROSITE" id="PS00061">
    <property type="entry name" value="ADH_SHORT"/>
    <property type="match status" value="1"/>
</dbReference>